<evidence type="ECO:0000313" key="2">
    <source>
        <dbReference type="Proteomes" id="UP001469553"/>
    </source>
</evidence>
<accession>A0ABV0Y901</accession>
<name>A0ABV0Y901_9TELE</name>
<comment type="caution">
    <text evidence="1">The sequence shown here is derived from an EMBL/GenBank/DDBJ whole genome shotgun (WGS) entry which is preliminary data.</text>
</comment>
<protein>
    <submittedName>
        <fullName evidence="1">Uncharacterized protein</fullName>
    </submittedName>
</protein>
<gene>
    <name evidence="1" type="ORF">AMECASPLE_038743</name>
</gene>
<reference evidence="1 2" key="1">
    <citation type="submission" date="2021-06" db="EMBL/GenBank/DDBJ databases">
        <authorList>
            <person name="Palmer J.M."/>
        </authorList>
    </citation>
    <scope>NUCLEOTIDE SEQUENCE [LARGE SCALE GENOMIC DNA]</scope>
    <source>
        <strain evidence="1 2">AS_MEX2019</strain>
        <tissue evidence="1">Muscle</tissue>
    </source>
</reference>
<dbReference type="Proteomes" id="UP001469553">
    <property type="component" value="Unassembled WGS sequence"/>
</dbReference>
<organism evidence="1 2">
    <name type="scientific">Ameca splendens</name>
    <dbReference type="NCBI Taxonomy" id="208324"/>
    <lineage>
        <taxon>Eukaryota</taxon>
        <taxon>Metazoa</taxon>
        <taxon>Chordata</taxon>
        <taxon>Craniata</taxon>
        <taxon>Vertebrata</taxon>
        <taxon>Euteleostomi</taxon>
        <taxon>Actinopterygii</taxon>
        <taxon>Neopterygii</taxon>
        <taxon>Teleostei</taxon>
        <taxon>Neoteleostei</taxon>
        <taxon>Acanthomorphata</taxon>
        <taxon>Ovalentaria</taxon>
        <taxon>Atherinomorphae</taxon>
        <taxon>Cyprinodontiformes</taxon>
        <taxon>Goodeidae</taxon>
        <taxon>Ameca</taxon>
    </lineage>
</organism>
<sequence length="128" mass="14349">MNDCWVLEQQIIKFVPHDQRDCSHFWIQLEECLLASKETTQACCVPPSGFLGDPCGRGCHVGTRRFCSQSDVRGISYDSSSSWDGLGENLCDTESCRKVHTGLCVYCTESMFIHAVTHGNKDIENKNV</sequence>
<proteinExistence type="predicted"/>
<evidence type="ECO:0000313" key="1">
    <source>
        <dbReference type="EMBL" id="MEQ2289985.1"/>
    </source>
</evidence>
<keyword evidence="2" id="KW-1185">Reference proteome</keyword>
<dbReference type="EMBL" id="JAHRIP010026177">
    <property type="protein sequence ID" value="MEQ2289985.1"/>
    <property type="molecule type" value="Genomic_DNA"/>
</dbReference>